<dbReference type="PANTHER" id="PTHR11472">
    <property type="entry name" value="DNA REPAIR DEAD HELICASE RAD3/XP-D SUBFAMILY MEMBER"/>
    <property type="match status" value="1"/>
</dbReference>
<dbReference type="OrthoDB" id="267079at2759"/>
<feature type="region of interest" description="Disordered" evidence="20">
    <location>
        <begin position="151"/>
        <end position="182"/>
    </location>
</feature>
<evidence type="ECO:0000256" key="13">
    <source>
        <dbReference type="ARBA" id="ARBA00023306"/>
    </source>
</evidence>
<evidence type="ECO:0000256" key="20">
    <source>
        <dbReference type="SAM" id="MobiDB-lite"/>
    </source>
</evidence>
<organism evidence="22 23">
    <name type="scientific">Trichosporon asahii var. asahii (strain CBS 8904)</name>
    <name type="common">Yeast</name>
    <dbReference type="NCBI Taxonomy" id="1220162"/>
    <lineage>
        <taxon>Eukaryota</taxon>
        <taxon>Fungi</taxon>
        <taxon>Dikarya</taxon>
        <taxon>Basidiomycota</taxon>
        <taxon>Agaricomycotina</taxon>
        <taxon>Tremellomycetes</taxon>
        <taxon>Trichosporonales</taxon>
        <taxon>Trichosporonaceae</taxon>
        <taxon>Trichosporon</taxon>
    </lineage>
</organism>
<name>K1WXB7_TRIAC</name>
<dbReference type="eggNOG" id="KOG1133">
    <property type="taxonomic scope" value="Eukaryota"/>
</dbReference>
<keyword evidence="11" id="KW-0411">Iron-sulfur</keyword>
<comment type="catalytic activity">
    <reaction evidence="19">
        <text>ATP + H2O = ADP + phosphate + H(+)</text>
        <dbReference type="Rhea" id="RHEA:13065"/>
        <dbReference type="ChEBI" id="CHEBI:15377"/>
        <dbReference type="ChEBI" id="CHEBI:15378"/>
        <dbReference type="ChEBI" id="CHEBI:30616"/>
        <dbReference type="ChEBI" id="CHEBI:43474"/>
        <dbReference type="ChEBI" id="CHEBI:456216"/>
        <dbReference type="EC" id="5.6.2.3"/>
    </reaction>
</comment>
<dbReference type="InParanoid" id="K1WXB7"/>
<feature type="region of interest" description="Disordered" evidence="20">
    <location>
        <begin position="1"/>
        <end position="31"/>
    </location>
</feature>
<dbReference type="PANTHER" id="PTHR11472:SF41">
    <property type="entry name" value="ATP-DEPENDENT DNA HELICASE DDX11-RELATED"/>
    <property type="match status" value="1"/>
</dbReference>
<evidence type="ECO:0000259" key="21">
    <source>
        <dbReference type="PROSITE" id="PS51193"/>
    </source>
</evidence>
<comment type="function">
    <text evidence="18">ATP-dependent DNA helicase important for chromosome transmission and normal cell cycle progression in G(2)/M. May have a role in changing DNA topology to allow the loading of proteins involved in maintaining sister chromatid cohesion in the vicinity of the centromeres. Has a specific role in chromosome segregation during meiosis II.</text>
</comment>
<gene>
    <name evidence="22" type="ORF">A1Q2_00323</name>
</gene>
<dbReference type="Proteomes" id="UP000006757">
    <property type="component" value="Unassembled WGS sequence"/>
</dbReference>
<dbReference type="EMBL" id="AMBO01000106">
    <property type="protein sequence ID" value="EKD05364.1"/>
    <property type="molecule type" value="Genomic_DNA"/>
</dbReference>
<evidence type="ECO:0000256" key="15">
    <source>
        <dbReference type="ARBA" id="ARBA00044969"/>
    </source>
</evidence>
<evidence type="ECO:0000256" key="7">
    <source>
        <dbReference type="ARBA" id="ARBA00022801"/>
    </source>
</evidence>
<dbReference type="PROSITE" id="PS51193">
    <property type="entry name" value="HELICASE_ATP_BIND_2"/>
    <property type="match status" value="1"/>
</dbReference>
<evidence type="ECO:0000256" key="19">
    <source>
        <dbReference type="ARBA" id="ARBA00048954"/>
    </source>
</evidence>
<dbReference type="GO" id="GO:0043139">
    <property type="term" value="F:5'-3' DNA helicase activity"/>
    <property type="evidence" value="ECO:0007669"/>
    <property type="project" value="UniProtKB-EC"/>
</dbReference>
<evidence type="ECO:0000256" key="5">
    <source>
        <dbReference type="ARBA" id="ARBA00022723"/>
    </source>
</evidence>
<dbReference type="GO" id="GO:0034085">
    <property type="term" value="P:establishment of sister chromatid cohesion"/>
    <property type="evidence" value="ECO:0007669"/>
    <property type="project" value="TreeGrafter"/>
</dbReference>
<dbReference type="EC" id="5.6.2.3" evidence="15"/>
<evidence type="ECO:0000256" key="6">
    <source>
        <dbReference type="ARBA" id="ARBA00022741"/>
    </source>
</evidence>
<evidence type="ECO:0000313" key="23">
    <source>
        <dbReference type="Proteomes" id="UP000006757"/>
    </source>
</evidence>
<dbReference type="InterPro" id="IPR010614">
    <property type="entry name" value="RAD3-like_helicase_DEAD"/>
</dbReference>
<evidence type="ECO:0000256" key="9">
    <source>
        <dbReference type="ARBA" id="ARBA00022840"/>
    </source>
</evidence>
<evidence type="ECO:0000256" key="18">
    <source>
        <dbReference type="ARBA" id="ARBA00045702"/>
    </source>
</evidence>
<comment type="caution">
    <text evidence="22">The sequence shown here is derived from an EMBL/GenBank/DDBJ whole genome shotgun (WGS) entry which is preliminary data.</text>
</comment>
<dbReference type="SMART" id="SM00488">
    <property type="entry name" value="DEXDc2"/>
    <property type="match status" value="1"/>
</dbReference>
<protein>
    <recommendedName>
        <fullName evidence="4">ATP-dependent DNA helicase CHL1</fullName>
        <ecNumber evidence="15">5.6.2.3</ecNumber>
    </recommendedName>
    <alternativeName>
        <fullName evidence="3">ATP-dependent DNA helicase chl1</fullName>
    </alternativeName>
    <alternativeName>
        <fullName evidence="14">Chromosome loss protein 1</fullName>
    </alternativeName>
    <alternativeName>
        <fullName evidence="16 17">DNA 5'-3' helicase CHL1</fullName>
    </alternativeName>
</protein>
<dbReference type="GO" id="GO:0046872">
    <property type="term" value="F:metal ion binding"/>
    <property type="evidence" value="ECO:0007669"/>
    <property type="project" value="UniProtKB-KW"/>
</dbReference>
<keyword evidence="5" id="KW-0479">Metal-binding</keyword>
<dbReference type="InterPro" id="IPR045028">
    <property type="entry name" value="DinG/Rad3-like"/>
</dbReference>
<dbReference type="GO" id="GO:0005524">
    <property type="term" value="F:ATP binding"/>
    <property type="evidence" value="ECO:0007669"/>
    <property type="project" value="UniProtKB-KW"/>
</dbReference>
<keyword evidence="23" id="KW-1185">Reference proteome</keyword>
<evidence type="ECO:0000256" key="17">
    <source>
        <dbReference type="ARBA" id="ARBA00045008"/>
    </source>
</evidence>
<sequence length="668" mass="73484">MALDTASGAIARRDDAANGSGEQHSVLPHLDTPTSFPFPYTPYQIQLDLMKTVFGAIEDGKIAIVGLHRSDSTDVQVSSPTGTGKSLTLLTSTLSWLSAHQKRLDKATEDDLRRRFKEDDPDVEKAVKRHMAELRAASEARVLRLSAARERERRARQASQAGAFGGPGKRARPSSTIAAEKQMKSEEEFLPEDNEREKAVASDGPALSAEVRALLAQLEPEQRADDEVAEEDVPKVYFASRTHSQLRQLTSELLKTTFSGEPELPASAEAELTVGVDDSVSLVPLASRRQLCINDKRCQYMPKEDGPMFDARDSVLATVRDIEDLVLEGKERQVCPYYATRKAVKQAQLVTLPYNLLLQKNAREALGIDLDGQIVVIDEAHTEGSGSDSVNLVEMVAYLKESKLARKVSGFAESLEEQMANAKRSSSVRHASIAAFHAVEAFLLSLTDAKDDGRIILTYDKDVVLKYVLLNPAERFQEVVERARAIILAGGTMEPLFPGIPRSKFATISCSHVIPKSNLLTQVVSRGPRRKDLEFTYSNRGDDSLSSIGLVPDGVVVFVPSYAFLDRLKTSWGGSGGLLEKFSAKKKIFYEPQTTGEVDVVLRDYALAIDTPKEKRTGALMFAVVGGKLSEGKLPNHAVDGKLTSRHQLRRSTWPVRRHGRPAVPERL</sequence>
<keyword evidence="6" id="KW-0547">Nucleotide-binding</keyword>
<dbReference type="InterPro" id="IPR006555">
    <property type="entry name" value="ATP-dep_Helicase_C"/>
</dbReference>
<keyword evidence="12" id="KW-0413">Isomerase</keyword>
<dbReference type="GO" id="GO:0006139">
    <property type="term" value="P:nucleobase-containing compound metabolic process"/>
    <property type="evidence" value="ECO:0007669"/>
    <property type="project" value="InterPro"/>
</dbReference>
<keyword evidence="9" id="KW-0067">ATP-binding</keyword>
<keyword evidence="10" id="KW-0408">Iron</keyword>
<accession>K1WXB7</accession>
<dbReference type="GO" id="GO:0051536">
    <property type="term" value="F:iron-sulfur cluster binding"/>
    <property type="evidence" value="ECO:0007669"/>
    <property type="project" value="UniProtKB-KW"/>
</dbReference>
<dbReference type="STRING" id="1220162.K1WXB7"/>
<evidence type="ECO:0000256" key="11">
    <source>
        <dbReference type="ARBA" id="ARBA00023014"/>
    </source>
</evidence>
<feature type="domain" description="Helicase ATP-binding" evidence="21">
    <location>
        <begin position="32"/>
        <end position="422"/>
    </location>
</feature>
<evidence type="ECO:0000256" key="2">
    <source>
        <dbReference type="ARBA" id="ARBA00008435"/>
    </source>
</evidence>
<dbReference type="InterPro" id="IPR014013">
    <property type="entry name" value="Helic_SF1/SF2_ATP-bd_DinG/Rad3"/>
</dbReference>
<dbReference type="AlphaFoldDB" id="K1WXB7"/>
<dbReference type="InterPro" id="IPR006554">
    <property type="entry name" value="Helicase-like_DEXD_c2"/>
</dbReference>
<dbReference type="InterPro" id="IPR027417">
    <property type="entry name" value="P-loop_NTPase"/>
</dbReference>
<dbReference type="OMA" id="YANINSP"/>
<dbReference type="Pfam" id="PF06733">
    <property type="entry name" value="DEAD_2"/>
    <property type="match status" value="1"/>
</dbReference>
<evidence type="ECO:0000256" key="4">
    <source>
        <dbReference type="ARBA" id="ARBA00017386"/>
    </source>
</evidence>
<evidence type="ECO:0000256" key="12">
    <source>
        <dbReference type="ARBA" id="ARBA00023235"/>
    </source>
</evidence>
<evidence type="ECO:0000256" key="16">
    <source>
        <dbReference type="ARBA" id="ARBA00044998"/>
    </source>
</evidence>
<evidence type="ECO:0000256" key="1">
    <source>
        <dbReference type="ARBA" id="ARBA00001966"/>
    </source>
</evidence>
<evidence type="ECO:0000256" key="8">
    <source>
        <dbReference type="ARBA" id="ARBA00022806"/>
    </source>
</evidence>
<evidence type="ECO:0000313" key="22">
    <source>
        <dbReference type="EMBL" id="EKD05364.1"/>
    </source>
</evidence>
<evidence type="ECO:0000256" key="14">
    <source>
        <dbReference type="ARBA" id="ARBA00029709"/>
    </source>
</evidence>
<evidence type="ECO:0000256" key="10">
    <source>
        <dbReference type="ARBA" id="ARBA00023004"/>
    </source>
</evidence>
<dbReference type="HOGENOM" id="CLU_006515_2_2_1"/>
<keyword evidence="8" id="KW-0347">Helicase</keyword>
<dbReference type="GO" id="GO:0005634">
    <property type="term" value="C:nucleus"/>
    <property type="evidence" value="ECO:0007669"/>
    <property type="project" value="TreeGrafter"/>
</dbReference>
<keyword evidence="13" id="KW-0131">Cell cycle</keyword>
<comment type="similarity">
    <text evidence="2">Belongs to the DEAD box helicase family. DEAH subfamily. DDX11/CHL1 sub-subfamily.</text>
</comment>
<dbReference type="FunCoup" id="K1WXB7">
    <property type="interactions" value="554"/>
</dbReference>
<evidence type="ECO:0000256" key="3">
    <source>
        <dbReference type="ARBA" id="ARBA00016387"/>
    </source>
</evidence>
<dbReference type="GO" id="GO:0016818">
    <property type="term" value="F:hydrolase activity, acting on acid anhydrides, in phosphorus-containing anhydrides"/>
    <property type="evidence" value="ECO:0007669"/>
    <property type="project" value="InterPro"/>
</dbReference>
<reference evidence="22 23" key="1">
    <citation type="journal article" date="2012" name="Eukaryot. Cell">
        <title>Genome sequence of the Trichosporon asahii environmental strain CBS 8904.</title>
        <authorList>
            <person name="Yang R.Y."/>
            <person name="Li H.T."/>
            <person name="Zhu H."/>
            <person name="Zhou G.P."/>
            <person name="Wang M."/>
            <person name="Wang L."/>
        </authorList>
    </citation>
    <scope>NUCLEOTIDE SEQUENCE [LARGE SCALE GENOMIC DNA]</scope>
    <source>
        <strain evidence="22 23">CBS 8904</strain>
    </source>
</reference>
<dbReference type="Pfam" id="PF13307">
    <property type="entry name" value="Helicase_C_2"/>
    <property type="match status" value="1"/>
</dbReference>
<keyword evidence="7" id="KW-0378">Hydrolase</keyword>
<dbReference type="GO" id="GO:0003677">
    <property type="term" value="F:DNA binding"/>
    <property type="evidence" value="ECO:0007669"/>
    <property type="project" value="InterPro"/>
</dbReference>
<proteinExistence type="inferred from homology"/>
<comment type="cofactor">
    <cofactor evidence="1">
        <name>[4Fe-4S] cluster</name>
        <dbReference type="ChEBI" id="CHEBI:49883"/>
    </cofactor>
</comment>
<dbReference type="Gene3D" id="3.40.50.300">
    <property type="entry name" value="P-loop containing nucleotide triphosphate hydrolases"/>
    <property type="match status" value="2"/>
</dbReference>
<dbReference type="eggNOG" id="KOG1132">
    <property type="taxonomic scope" value="Eukaryota"/>
</dbReference>